<accession>L7MCJ9</accession>
<sequence>MKISSNMLLLFVVTVLVAVMSTVMARPEEIQRFRRSQSCKSDRDCQLYCRRLRLVHGECKGHSGECYCYTLASDFP</sequence>
<dbReference type="AlphaFoldDB" id="L7MCJ9"/>
<organism evidence="4">
    <name type="scientific">Rhipicephalus pulchellus</name>
    <name type="common">Yellow backed tick</name>
    <name type="synonym">Dermacentor pulchellus</name>
    <dbReference type="NCBI Taxonomy" id="72859"/>
    <lineage>
        <taxon>Eukaryota</taxon>
        <taxon>Metazoa</taxon>
        <taxon>Ecdysozoa</taxon>
        <taxon>Arthropoda</taxon>
        <taxon>Chelicerata</taxon>
        <taxon>Arachnida</taxon>
        <taxon>Acari</taxon>
        <taxon>Parasitiformes</taxon>
        <taxon>Ixodida</taxon>
        <taxon>Ixodoidea</taxon>
        <taxon>Ixodidae</taxon>
        <taxon>Rhipicephalinae</taxon>
        <taxon>Rhipicephalus</taxon>
        <taxon>Rhipicephalus</taxon>
    </lineage>
</organism>
<protein>
    <submittedName>
        <fullName evidence="4">Putative tick defensin</fullName>
    </submittedName>
</protein>
<feature type="chain" id="PRO_5003981894" evidence="3">
    <location>
        <begin position="26"/>
        <end position="76"/>
    </location>
</feature>
<reference evidence="4" key="2">
    <citation type="journal article" date="2015" name="J. Proteomics">
        <title>Sexual differences in the sialomes of the zebra tick, Rhipicephalus pulchellus.</title>
        <authorList>
            <person name="Tan A.W."/>
            <person name="Francischetti I.M."/>
            <person name="Slovak M."/>
            <person name="Kini R.M."/>
            <person name="Ribeiro J.M."/>
        </authorList>
    </citation>
    <scope>NUCLEOTIDE SEQUENCE</scope>
    <source>
        <tissue evidence="4">Salivary gland</tissue>
    </source>
</reference>
<dbReference type="EMBL" id="GACK01004105">
    <property type="protein sequence ID" value="JAA60929.1"/>
    <property type="molecule type" value="mRNA"/>
</dbReference>
<evidence type="ECO:0000256" key="2">
    <source>
        <dbReference type="ARBA" id="ARBA00022525"/>
    </source>
</evidence>
<evidence type="ECO:0000256" key="3">
    <source>
        <dbReference type="SAM" id="SignalP"/>
    </source>
</evidence>
<proteinExistence type="evidence at transcript level"/>
<keyword evidence="2" id="KW-0964">Secreted</keyword>
<evidence type="ECO:0000256" key="1">
    <source>
        <dbReference type="ARBA" id="ARBA00004613"/>
    </source>
</evidence>
<reference evidence="4" key="1">
    <citation type="submission" date="2012-11" db="EMBL/GenBank/DDBJ databases">
        <authorList>
            <person name="Lucero-Rivera Y.E."/>
            <person name="Tovar-Ramirez D."/>
        </authorList>
    </citation>
    <scope>NUCLEOTIDE SEQUENCE</scope>
    <source>
        <tissue evidence="4">Salivary gland</tissue>
    </source>
</reference>
<comment type="subcellular location">
    <subcellularLocation>
        <location evidence="1">Secreted</location>
    </subcellularLocation>
</comment>
<feature type="signal peptide" evidence="3">
    <location>
        <begin position="1"/>
        <end position="25"/>
    </location>
</feature>
<name>L7MCJ9_RHIPC</name>
<dbReference type="SUPFAM" id="SSF57095">
    <property type="entry name" value="Scorpion toxin-like"/>
    <property type="match status" value="1"/>
</dbReference>
<dbReference type="GO" id="GO:0005576">
    <property type="term" value="C:extracellular region"/>
    <property type="evidence" value="ECO:0007669"/>
    <property type="project" value="UniProtKB-SubCell"/>
</dbReference>
<evidence type="ECO:0000313" key="4">
    <source>
        <dbReference type="EMBL" id="JAA60929.1"/>
    </source>
</evidence>
<dbReference type="InterPro" id="IPR036574">
    <property type="entry name" value="Scorpion_toxin-like_sf"/>
</dbReference>
<keyword evidence="3" id="KW-0732">Signal</keyword>